<gene>
    <name evidence="4" type="ORF">OH818_25615</name>
</gene>
<proteinExistence type="predicted"/>
<name>A0ABY7BXQ2_9HYPH</name>
<dbReference type="InterPro" id="IPR008971">
    <property type="entry name" value="HSP40/DnaJ_pept-bd"/>
</dbReference>
<dbReference type="Gene3D" id="1.10.287.110">
    <property type="entry name" value="DnaJ domain"/>
    <property type="match status" value="1"/>
</dbReference>
<dbReference type="PANTHER" id="PTHR43096">
    <property type="entry name" value="DNAJ HOMOLOG 1, MITOCHONDRIAL-RELATED"/>
    <property type="match status" value="1"/>
</dbReference>
<dbReference type="PROSITE" id="PS50076">
    <property type="entry name" value="DNAJ_2"/>
    <property type="match status" value="1"/>
</dbReference>
<dbReference type="Proteomes" id="UP001164020">
    <property type="component" value="Chromosome"/>
</dbReference>
<keyword evidence="1" id="KW-0143">Chaperone</keyword>
<dbReference type="InterPro" id="IPR018253">
    <property type="entry name" value="DnaJ_domain_CS"/>
</dbReference>
<evidence type="ECO:0000259" key="3">
    <source>
        <dbReference type="PROSITE" id="PS50076"/>
    </source>
</evidence>
<evidence type="ECO:0000313" key="5">
    <source>
        <dbReference type="Proteomes" id="UP001164020"/>
    </source>
</evidence>
<evidence type="ECO:0000256" key="2">
    <source>
        <dbReference type="SAM" id="MobiDB-lite"/>
    </source>
</evidence>
<reference evidence="4" key="1">
    <citation type="submission" date="2022-12" db="EMBL/GenBank/DDBJ databases">
        <title>Jiella pelagia sp. nov., isolated from phosphonate enriched culture of Northwest Pacific surface seawater.</title>
        <authorList>
            <person name="Shin D.Y."/>
            <person name="Hwang C.Y."/>
        </authorList>
    </citation>
    <scope>NUCLEOTIDE SEQUENCE</scope>
    <source>
        <strain evidence="4">HL-NP1</strain>
    </source>
</reference>
<sequence length="326" mass="34259">MRDPYSVLGVAKSASDKEIKSAFRKLAKKYHPDANSNDPKAAGRFNEANQAYEILGDKDKRAQFDRGEIDAEGKPKFQGFAGGDPFGGGGPFGSARARPGGAGGPGGFEYRSSTKAEDFDADSIFSSLFEGAFGGAGGARRSTASGGFSGARNAASKGADIAANLTIDLEDVVGNEKVEVSFASGKKLAIRLPMGVEDGQTIRLRGQGQPAPAGGGEPGDALITIRVASHRRFKIDGRDLRCEAEVPLRTAVLGGRLEVETLDGRLALNVPAWTNSGKTFRFKGKGLTTKDGGRGDLYVRAEIMLPNGDDELAALMRQRSKETAAS</sequence>
<evidence type="ECO:0000313" key="4">
    <source>
        <dbReference type="EMBL" id="WAP68617.1"/>
    </source>
</evidence>
<keyword evidence="5" id="KW-1185">Reference proteome</keyword>
<dbReference type="Gene3D" id="2.60.260.20">
    <property type="entry name" value="Urease metallochaperone UreE, N-terminal domain"/>
    <property type="match status" value="2"/>
</dbReference>
<accession>A0ABY7BXQ2</accession>
<dbReference type="PRINTS" id="PR00625">
    <property type="entry name" value="JDOMAIN"/>
</dbReference>
<dbReference type="SUPFAM" id="SSF46565">
    <property type="entry name" value="Chaperone J-domain"/>
    <property type="match status" value="1"/>
</dbReference>
<dbReference type="Pfam" id="PF01556">
    <property type="entry name" value="DnaJ_C"/>
    <property type="match status" value="1"/>
</dbReference>
<dbReference type="InterPro" id="IPR002939">
    <property type="entry name" value="DnaJ_C"/>
</dbReference>
<dbReference type="CDD" id="cd10747">
    <property type="entry name" value="DnaJ_C"/>
    <property type="match status" value="1"/>
</dbReference>
<evidence type="ECO:0000256" key="1">
    <source>
        <dbReference type="ARBA" id="ARBA00023186"/>
    </source>
</evidence>
<dbReference type="SMART" id="SM00271">
    <property type="entry name" value="DnaJ"/>
    <property type="match status" value="1"/>
</dbReference>
<dbReference type="EMBL" id="CP114029">
    <property type="protein sequence ID" value="WAP68617.1"/>
    <property type="molecule type" value="Genomic_DNA"/>
</dbReference>
<dbReference type="Pfam" id="PF00226">
    <property type="entry name" value="DnaJ"/>
    <property type="match status" value="1"/>
</dbReference>
<feature type="domain" description="J" evidence="3">
    <location>
        <begin position="3"/>
        <end position="68"/>
    </location>
</feature>
<feature type="region of interest" description="Disordered" evidence="2">
    <location>
        <begin position="88"/>
        <end position="111"/>
    </location>
</feature>
<dbReference type="SUPFAM" id="SSF49493">
    <property type="entry name" value="HSP40/DnaJ peptide-binding domain"/>
    <property type="match status" value="2"/>
</dbReference>
<organism evidence="4 5">
    <name type="scientific">Jiella pelagia</name>
    <dbReference type="NCBI Taxonomy" id="2986949"/>
    <lineage>
        <taxon>Bacteria</taxon>
        <taxon>Pseudomonadati</taxon>
        <taxon>Pseudomonadota</taxon>
        <taxon>Alphaproteobacteria</taxon>
        <taxon>Hyphomicrobiales</taxon>
        <taxon>Aurantimonadaceae</taxon>
        <taxon>Jiella</taxon>
    </lineage>
</organism>
<dbReference type="InterPro" id="IPR001623">
    <property type="entry name" value="DnaJ_domain"/>
</dbReference>
<dbReference type="PROSITE" id="PS00636">
    <property type="entry name" value="DNAJ_1"/>
    <property type="match status" value="1"/>
</dbReference>
<dbReference type="PANTHER" id="PTHR43096:SF52">
    <property type="entry name" value="DNAJ HOMOLOG 1, MITOCHONDRIAL-RELATED"/>
    <property type="match status" value="1"/>
</dbReference>
<dbReference type="InterPro" id="IPR036869">
    <property type="entry name" value="J_dom_sf"/>
</dbReference>
<dbReference type="CDD" id="cd06257">
    <property type="entry name" value="DnaJ"/>
    <property type="match status" value="1"/>
</dbReference>
<feature type="region of interest" description="Disordered" evidence="2">
    <location>
        <begin position="30"/>
        <end position="49"/>
    </location>
</feature>
<protein>
    <submittedName>
        <fullName evidence="4">J domain-containing protein</fullName>
    </submittedName>
</protein>
<dbReference type="RefSeq" id="WP_268881042.1">
    <property type="nucleotide sequence ID" value="NZ_CP114029.1"/>
</dbReference>